<protein>
    <submittedName>
        <fullName evidence="8">Mitochondrial carrier protein</fullName>
    </submittedName>
</protein>
<evidence type="ECO:0000256" key="3">
    <source>
        <dbReference type="ARBA" id="ARBA00022448"/>
    </source>
</evidence>
<evidence type="ECO:0000256" key="5">
    <source>
        <dbReference type="ARBA" id="ARBA00022737"/>
    </source>
</evidence>
<dbReference type="GO" id="GO:0016020">
    <property type="term" value="C:membrane"/>
    <property type="evidence" value="ECO:0007669"/>
    <property type="project" value="UniProtKB-SubCell"/>
</dbReference>
<dbReference type="InterPro" id="IPR023395">
    <property type="entry name" value="MCP_dom_sf"/>
</dbReference>
<dbReference type="Pfam" id="PF00153">
    <property type="entry name" value="Mito_carr"/>
    <property type="match status" value="2"/>
</dbReference>
<keyword evidence="7" id="KW-0472">Membrane</keyword>
<dbReference type="OrthoDB" id="5647573at2"/>
<dbReference type="GO" id="GO:0022857">
    <property type="term" value="F:transmembrane transporter activity"/>
    <property type="evidence" value="ECO:0007669"/>
    <property type="project" value="TreeGrafter"/>
</dbReference>
<evidence type="ECO:0000313" key="8">
    <source>
        <dbReference type="EMBL" id="STY28843.1"/>
    </source>
</evidence>
<evidence type="ECO:0000256" key="2">
    <source>
        <dbReference type="ARBA" id="ARBA00006375"/>
    </source>
</evidence>
<evidence type="ECO:0000256" key="4">
    <source>
        <dbReference type="ARBA" id="ARBA00022692"/>
    </source>
</evidence>
<proteinExistence type="inferred from homology"/>
<evidence type="ECO:0000256" key="7">
    <source>
        <dbReference type="ARBA" id="ARBA00023136"/>
    </source>
</evidence>
<keyword evidence="6" id="KW-1133">Transmembrane helix</keyword>
<dbReference type="RefSeq" id="WP_031567632.1">
    <property type="nucleotide sequence ID" value="NZ_CAAAIS010000007.1"/>
</dbReference>
<dbReference type="SUPFAM" id="SSF103506">
    <property type="entry name" value="Mitochondrial carrier"/>
    <property type="match status" value="1"/>
</dbReference>
<dbReference type="InterPro" id="IPR050567">
    <property type="entry name" value="Mitochondrial_Carrier"/>
</dbReference>
<keyword evidence="5" id="KW-0677">Repeat</keyword>
<dbReference type="STRING" id="1122170.GCA_000701265_01998"/>
<keyword evidence="3" id="KW-0813">Transport</keyword>
<keyword evidence="4" id="KW-0812">Transmembrane</keyword>
<dbReference type="InterPro" id="IPR018108">
    <property type="entry name" value="MCP_transmembrane"/>
</dbReference>
<dbReference type="AlphaFoldDB" id="A0A378LPY9"/>
<reference evidence="8 9" key="1">
    <citation type="submission" date="2018-06" db="EMBL/GenBank/DDBJ databases">
        <authorList>
            <consortium name="Pathogen Informatics"/>
            <person name="Doyle S."/>
        </authorList>
    </citation>
    <scope>NUCLEOTIDE SEQUENCE [LARGE SCALE GENOMIC DNA]</scope>
    <source>
        <strain evidence="8 9">NCTC11532</strain>
    </source>
</reference>
<comment type="similarity">
    <text evidence="2">Belongs to the mitochondrial carrier (TC 2.A.29) family.</text>
</comment>
<accession>A0A378LPY9</accession>
<dbReference type="PANTHER" id="PTHR45624">
    <property type="entry name" value="MITOCHONDRIAL BASIC AMINO ACIDS TRANSPORTER-RELATED"/>
    <property type="match status" value="1"/>
</dbReference>
<dbReference type="EMBL" id="UGPB01000001">
    <property type="protein sequence ID" value="STY28843.1"/>
    <property type="molecule type" value="Genomic_DNA"/>
</dbReference>
<dbReference type="PROSITE" id="PS50920">
    <property type="entry name" value="SOLCAR"/>
    <property type="match status" value="2"/>
</dbReference>
<evidence type="ECO:0000256" key="1">
    <source>
        <dbReference type="ARBA" id="ARBA00004141"/>
    </source>
</evidence>
<dbReference type="Gene3D" id="1.50.40.10">
    <property type="entry name" value="Mitochondrial carrier domain"/>
    <property type="match status" value="1"/>
</dbReference>
<dbReference type="Proteomes" id="UP000255297">
    <property type="component" value="Unassembled WGS sequence"/>
</dbReference>
<evidence type="ECO:0000313" key="9">
    <source>
        <dbReference type="Proteomes" id="UP000255297"/>
    </source>
</evidence>
<evidence type="ECO:0000256" key="6">
    <source>
        <dbReference type="ARBA" id="ARBA00022989"/>
    </source>
</evidence>
<name>A0A378LPY9_9GAMM</name>
<keyword evidence="9" id="KW-1185">Reference proteome</keyword>
<comment type="subcellular location">
    <subcellularLocation>
        <location evidence="1">Membrane</location>
        <topology evidence="1">Multi-pass membrane protein</topology>
    </subcellularLocation>
</comment>
<gene>
    <name evidence="8" type="ORF">NCTC11532_01020</name>
</gene>
<organism evidence="8 9">
    <name type="scientific">Legionella wadsworthii</name>
    <dbReference type="NCBI Taxonomy" id="28088"/>
    <lineage>
        <taxon>Bacteria</taxon>
        <taxon>Pseudomonadati</taxon>
        <taxon>Pseudomonadota</taxon>
        <taxon>Gammaproteobacteria</taxon>
        <taxon>Legionellales</taxon>
        <taxon>Legionellaceae</taxon>
        <taxon>Legionella</taxon>
    </lineage>
</organism>
<sequence length="274" mass="30424">MAQEKRDRKTTLWDAYSFSMGYTALTTLIGHPAERLKVAIQTNLIQSSFSVTKQFVGGNLNHFSTGFMSCVLRQQGKVIYRPLLITHMPNAIDGFNFSIIFGGLLKASIASSFDTLVLSPFENIKTVQMKTIANQNKPIKPIQAAQLIYQQRGVPGFFAGSTATMGKAFPSWFYLFVTYQAIKTKREKQSFLHTILWATAASGPISLMTTPLDVIKSQQQACSNEIKKTVIGTAKDIYHAHGVMAFFKGINCRLFHKTLSTAGAYMILDIANKM</sequence>